<sequence>MQKVPYMLIAGEEDQVAGKVSIRYRNGEQKNSISIHDAIAEIKLAIADRKQA</sequence>
<dbReference type="InterPro" id="IPR036621">
    <property type="entry name" value="Anticodon-bd_dom_sf"/>
</dbReference>
<organism evidence="2">
    <name type="scientific">freshwater metagenome</name>
    <dbReference type="NCBI Taxonomy" id="449393"/>
    <lineage>
        <taxon>unclassified sequences</taxon>
        <taxon>metagenomes</taxon>
        <taxon>ecological metagenomes</taxon>
    </lineage>
</organism>
<dbReference type="Gene3D" id="3.40.50.800">
    <property type="entry name" value="Anticodon-binding domain"/>
    <property type="match status" value="1"/>
</dbReference>
<accession>A0A6J6HB62</accession>
<evidence type="ECO:0000313" key="2">
    <source>
        <dbReference type="EMBL" id="CAB4609119.1"/>
    </source>
</evidence>
<dbReference type="Pfam" id="PF03129">
    <property type="entry name" value="HGTP_anticodon"/>
    <property type="match status" value="1"/>
</dbReference>
<gene>
    <name evidence="2" type="ORF">UFOPK1824_01235</name>
</gene>
<name>A0A6J6HB62_9ZZZZ</name>
<dbReference type="EMBL" id="CAEZUM010000121">
    <property type="protein sequence ID" value="CAB4609119.1"/>
    <property type="molecule type" value="Genomic_DNA"/>
</dbReference>
<dbReference type="AlphaFoldDB" id="A0A6J6HB62"/>
<protein>
    <submittedName>
        <fullName evidence="2">Unannotated protein</fullName>
    </submittedName>
</protein>
<evidence type="ECO:0000259" key="1">
    <source>
        <dbReference type="Pfam" id="PF03129"/>
    </source>
</evidence>
<feature type="domain" description="Anticodon-binding" evidence="1">
    <location>
        <begin position="2"/>
        <end position="43"/>
    </location>
</feature>
<proteinExistence type="predicted"/>
<reference evidence="2" key="1">
    <citation type="submission" date="2020-05" db="EMBL/GenBank/DDBJ databases">
        <authorList>
            <person name="Chiriac C."/>
            <person name="Salcher M."/>
            <person name="Ghai R."/>
            <person name="Kavagutti S V."/>
        </authorList>
    </citation>
    <scope>NUCLEOTIDE SEQUENCE</scope>
</reference>
<dbReference type="SUPFAM" id="SSF52954">
    <property type="entry name" value="Class II aaRS ABD-related"/>
    <property type="match status" value="1"/>
</dbReference>
<dbReference type="InterPro" id="IPR004154">
    <property type="entry name" value="Anticodon-bd"/>
</dbReference>